<evidence type="ECO:0000256" key="3">
    <source>
        <dbReference type="SAM" id="SignalP"/>
    </source>
</evidence>
<gene>
    <name evidence="5" type="ORF">YBN1229_v1_3585</name>
</gene>
<dbReference type="RefSeq" id="WP_082101183.1">
    <property type="nucleotide sequence ID" value="NZ_LN829118.1"/>
</dbReference>
<feature type="domain" description="OmpA-like" evidence="4">
    <location>
        <begin position="417"/>
        <end position="531"/>
    </location>
</feature>
<dbReference type="Proteomes" id="UP000033187">
    <property type="component" value="Chromosome 1"/>
</dbReference>
<evidence type="ECO:0000259" key="4">
    <source>
        <dbReference type="PROSITE" id="PS51123"/>
    </source>
</evidence>
<evidence type="ECO:0000256" key="1">
    <source>
        <dbReference type="ARBA" id="ARBA00022729"/>
    </source>
</evidence>
<evidence type="ECO:0000313" key="5">
    <source>
        <dbReference type="EMBL" id="CPR22152.1"/>
    </source>
</evidence>
<dbReference type="CDD" id="cd13566">
    <property type="entry name" value="PBP2_phosphate"/>
    <property type="match status" value="1"/>
</dbReference>
<dbReference type="AlphaFoldDB" id="A0A0D6JKC3"/>
<keyword evidence="6" id="KW-1185">Reference proteome</keyword>
<accession>A0A0D6JKC3</accession>
<name>A0A0D6JKC3_9HYPH</name>
<sequence length="531" mass="57002">MAGWVSSARAVCVLILFSLISSFTAAAEEVRLRLKGGDFEIVGDLVSFDGRTYVVLSPLVGRMKADASRFECIGGACPNLTTTTQPIPAKLAPLPASGKMAIAGSHTIGHALMPALIEAYADTLGLSVSTAVGSDPKNTTVKLTSSDGRHAGTIDLRRQGSDTAFTELRAKTSELTMSSRPIADLEATGLAAAGLGNMHAPTHEHVLALDGLVVLVSPDNPVVAISITDLARVFAGEITDWSELGGREGAINLYAPADGSGTLDTFQTLVLEPNGKQMAESAKRTSDDAERSNWIIADPSGITFASIAYQRNAKALNIESSCGLISRPSRFAMKTEEYPLTRRLYLYTPGRPKNPLAARFLDFTLSEQAQPAIARTDFIDLGSDSLTFRDQGARIAYALNAHDEDFDLDAMRQLISEIAQAERLTTTFRFKSGSVGLDNKGRQDIERLVTTVQSPKFRDRQLLVLGFSDAVGGYDENLRLSEVRATAVADLLKKSGVTNAIAKGYGELAPVACNDTPASRNYNRRVEIWVK</sequence>
<dbReference type="GO" id="GO:0016020">
    <property type="term" value="C:membrane"/>
    <property type="evidence" value="ECO:0007669"/>
    <property type="project" value="UniProtKB-UniRule"/>
</dbReference>
<proteinExistence type="predicted"/>
<dbReference type="Pfam" id="PF12849">
    <property type="entry name" value="PBP_like_2"/>
    <property type="match status" value="1"/>
</dbReference>
<dbReference type="EMBL" id="LN829119">
    <property type="protein sequence ID" value="CPR22152.1"/>
    <property type="molecule type" value="Genomic_DNA"/>
</dbReference>
<dbReference type="InterPro" id="IPR050811">
    <property type="entry name" value="Phosphate_ABC_transporter"/>
</dbReference>
<dbReference type="PROSITE" id="PS51123">
    <property type="entry name" value="OMPA_2"/>
    <property type="match status" value="1"/>
</dbReference>
<dbReference type="CDD" id="cd07185">
    <property type="entry name" value="OmpA_C-like"/>
    <property type="match status" value="1"/>
</dbReference>
<dbReference type="SUPFAM" id="SSF53850">
    <property type="entry name" value="Periplasmic binding protein-like II"/>
    <property type="match status" value="1"/>
</dbReference>
<dbReference type="PANTHER" id="PTHR30570:SF1">
    <property type="entry name" value="PHOSPHATE-BINDING PROTEIN PSTS"/>
    <property type="match status" value="1"/>
</dbReference>
<evidence type="ECO:0000313" key="6">
    <source>
        <dbReference type="Proteomes" id="UP000033187"/>
    </source>
</evidence>
<dbReference type="InterPro" id="IPR036737">
    <property type="entry name" value="OmpA-like_sf"/>
</dbReference>
<protein>
    <submittedName>
        <fullName evidence="5">Putative OmpA/MotB domain protein</fullName>
    </submittedName>
</protein>
<dbReference type="InterPro" id="IPR006665">
    <property type="entry name" value="OmpA-like"/>
</dbReference>
<organism evidence="5 6">
    <name type="scientific">Candidatus Filomicrobium marinum</name>
    <dbReference type="NCBI Taxonomy" id="1608628"/>
    <lineage>
        <taxon>Bacteria</taxon>
        <taxon>Pseudomonadati</taxon>
        <taxon>Pseudomonadota</taxon>
        <taxon>Alphaproteobacteria</taxon>
        <taxon>Hyphomicrobiales</taxon>
        <taxon>Hyphomicrobiaceae</taxon>
        <taxon>Filomicrobium</taxon>
    </lineage>
</organism>
<dbReference type="KEGG" id="fiy:BN1229_v1_3585"/>
<dbReference type="Gene3D" id="3.30.1330.60">
    <property type="entry name" value="OmpA-like domain"/>
    <property type="match status" value="1"/>
</dbReference>
<dbReference type="PANTHER" id="PTHR30570">
    <property type="entry name" value="PERIPLASMIC PHOSPHATE BINDING COMPONENT OF PHOSPHATE ABC TRANSPORTER"/>
    <property type="match status" value="1"/>
</dbReference>
<feature type="signal peptide" evidence="3">
    <location>
        <begin position="1"/>
        <end position="27"/>
    </location>
</feature>
<dbReference type="KEGG" id="fil:BN1229_v1_3593"/>
<dbReference type="OrthoDB" id="9801510at2"/>
<dbReference type="Gene3D" id="3.40.190.10">
    <property type="entry name" value="Periplasmic binding protein-like II"/>
    <property type="match status" value="2"/>
</dbReference>
<evidence type="ECO:0000256" key="2">
    <source>
        <dbReference type="PROSITE-ProRule" id="PRU00473"/>
    </source>
</evidence>
<keyword evidence="1 3" id="KW-0732">Signal</keyword>
<reference evidence="6" key="1">
    <citation type="submission" date="2015-02" db="EMBL/GenBank/DDBJ databases">
        <authorList>
            <person name="Chooi Y.-H."/>
        </authorList>
    </citation>
    <scope>NUCLEOTIDE SEQUENCE [LARGE SCALE GENOMIC DNA]</scope>
    <source>
        <strain evidence="6">strain Y</strain>
    </source>
</reference>
<dbReference type="InterPro" id="IPR024370">
    <property type="entry name" value="PBP_domain"/>
</dbReference>
<feature type="chain" id="PRO_5002306453" evidence="3">
    <location>
        <begin position="28"/>
        <end position="531"/>
    </location>
</feature>
<dbReference type="Pfam" id="PF00691">
    <property type="entry name" value="OmpA"/>
    <property type="match status" value="1"/>
</dbReference>
<dbReference type="SUPFAM" id="SSF103088">
    <property type="entry name" value="OmpA-like"/>
    <property type="match status" value="1"/>
</dbReference>
<keyword evidence="2" id="KW-0472">Membrane</keyword>